<dbReference type="Proteomes" id="UP000183982">
    <property type="component" value="Unassembled WGS sequence"/>
</dbReference>
<keyword evidence="3" id="KW-1185">Reference proteome</keyword>
<gene>
    <name evidence="2" type="ORF">SAMN05444000_103166</name>
</gene>
<dbReference type="AlphaFoldDB" id="A0A1M6EBH9"/>
<sequence length="208" mass="22336">MKRFLCTVAAAVSLLASTSHAQEVGNTALSLGLSSVGLTGQVAYRPNENWRLRGMISGAPTYRSGEEVAGISYDTKSSVRGVSLLADRTLWGSNFYLTFGAFISGTEAAGTATGTLQIGNNIYTTTLNAEAEFENAVSPIIGIGYDWEFNKNWFFTGTIGYIYTGGVNVSFNSTNPILPGDLVLERLQAEADIGDGYPFIELGLHYQF</sequence>
<proteinExistence type="predicted"/>
<keyword evidence="1" id="KW-0732">Signal</keyword>
<reference evidence="3" key="1">
    <citation type="submission" date="2016-11" db="EMBL/GenBank/DDBJ databases">
        <authorList>
            <person name="Varghese N."/>
            <person name="Submissions S."/>
        </authorList>
    </citation>
    <scope>NUCLEOTIDE SEQUENCE [LARGE SCALE GENOMIC DNA]</scope>
    <source>
        <strain evidence="3">DSM 100564</strain>
    </source>
</reference>
<evidence type="ECO:0000313" key="2">
    <source>
        <dbReference type="EMBL" id="SHI82832.1"/>
    </source>
</evidence>
<accession>A0A1M6EBH9</accession>
<organism evidence="2 3">
    <name type="scientific">Shimia gijangensis</name>
    <dbReference type="NCBI Taxonomy" id="1470563"/>
    <lineage>
        <taxon>Bacteria</taxon>
        <taxon>Pseudomonadati</taxon>
        <taxon>Pseudomonadota</taxon>
        <taxon>Alphaproteobacteria</taxon>
        <taxon>Rhodobacterales</taxon>
        <taxon>Roseobacteraceae</taxon>
    </lineage>
</organism>
<evidence type="ECO:0000313" key="3">
    <source>
        <dbReference type="Proteomes" id="UP000183982"/>
    </source>
</evidence>
<dbReference type="RefSeq" id="WP_073249584.1">
    <property type="nucleotide sequence ID" value="NZ_FQZQ01000003.1"/>
</dbReference>
<dbReference type="STRING" id="1470563.SAMN05444000_103166"/>
<evidence type="ECO:0000256" key="1">
    <source>
        <dbReference type="SAM" id="SignalP"/>
    </source>
</evidence>
<dbReference type="EMBL" id="FQZQ01000003">
    <property type="protein sequence ID" value="SHI82832.1"/>
    <property type="molecule type" value="Genomic_DNA"/>
</dbReference>
<dbReference type="Gene3D" id="2.40.160.170">
    <property type="match status" value="1"/>
</dbReference>
<name>A0A1M6EBH9_9RHOB</name>
<dbReference type="OrthoDB" id="7853416at2"/>
<dbReference type="SUPFAM" id="SSF56925">
    <property type="entry name" value="OMPA-like"/>
    <property type="match status" value="1"/>
</dbReference>
<protein>
    <recommendedName>
        <fullName evidence="4">Outer membrane protein beta-barrel domain-containing protein</fullName>
    </recommendedName>
</protein>
<feature type="signal peptide" evidence="1">
    <location>
        <begin position="1"/>
        <end position="21"/>
    </location>
</feature>
<feature type="chain" id="PRO_5012567770" description="Outer membrane protein beta-barrel domain-containing protein" evidence="1">
    <location>
        <begin position="22"/>
        <end position="208"/>
    </location>
</feature>
<evidence type="ECO:0008006" key="4">
    <source>
        <dbReference type="Google" id="ProtNLM"/>
    </source>
</evidence>
<dbReference type="InterPro" id="IPR011250">
    <property type="entry name" value="OMP/PagP_B-barrel"/>
</dbReference>